<reference evidence="3" key="1">
    <citation type="submission" date="2023-03" db="EMBL/GenBank/DDBJ databases">
        <title>Massive genome expansion in bonnet fungi (Mycena s.s.) driven by repeated elements and novel gene families across ecological guilds.</title>
        <authorList>
            <consortium name="Lawrence Berkeley National Laboratory"/>
            <person name="Harder C.B."/>
            <person name="Miyauchi S."/>
            <person name="Viragh M."/>
            <person name="Kuo A."/>
            <person name="Thoen E."/>
            <person name="Andreopoulos B."/>
            <person name="Lu D."/>
            <person name="Skrede I."/>
            <person name="Drula E."/>
            <person name="Henrissat B."/>
            <person name="Morin E."/>
            <person name="Kohler A."/>
            <person name="Barry K."/>
            <person name="LaButti K."/>
            <person name="Morin E."/>
            <person name="Salamov A."/>
            <person name="Lipzen A."/>
            <person name="Mereny Z."/>
            <person name="Hegedus B."/>
            <person name="Baldrian P."/>
            <person name="Stursova M."/>
            <person name="Weitz H."/>
            <person name="Taylor A."/>
            <person name="Grigoriev I.V."/>
            <person name="Nagy L.G."/>
            <person name="Martin F."/>
            <person name="Kauserud H."/>
        </authorList>
    </citation>
    <scope>NUCLEOTIDE SEQUENCE</scope>
    <source>
        <strain evidence="3">CBHHK200</strain>
    </source>
</reference>
<accession>A0AAD6X6J1</accession>
<feature type="chain" id="PRO_5041951116" evidence="2">
    <location>
        <begin position="28"/>
        <end position="256"/>
    </location>
</feature>
<feature type="signal peptide" evidence="2">
    <location>
        <begin position="1"/>
        <end position="27"/>
    </location>
</feature>
<sequence length="256" mass="26960">MIMDRVQWLRAALVAAALGIFDDITNSEPKDKIREAPAPPAEKCPPGGGNAPPPDENGLRAKNETVAGGDADSVPARTSSGSGGDRRAKRLLQKEKEFASKKAGAFTGKRGIATHDLHDAGNSAEPLAPQHCVALVGRRDVRAVKKPLIRVVVAGGDHEGRGGIGGGGGPVLRKGARPAAGRGLLEEGVSVVHAEQGGVGVGGWKSRVCGAQMRRSGTKARALRRRSQLSDGRKIWWAYAEEQGERRGGMDDERHE</sequence>
<feature type="region of interest" description="Disordered" evidence="1">
    <location>
        <begin position="25"/>
        <end position="87"/>
    </location>
</feature>
<name>A0AAD6X6J1_9AGAR</name>
<evidence type="ECO:0000313" key="4">
    <source>
        <dbReference type="Proteomes" id="UP001218188"/>
    </source>
</evidence>
<dbReference type="EMBL" id="JARJCM010000019">
    <property type="protein sequence ID" value="KAJ7040883.1"/>
    <property type="molecule type" value="Genomic_DNA"/>
</dbReference>
<evidence type="ECO:0000313" key="3">
    <source>
        <dbReference type="EMBL" id="KAJ7040883.1"/>
    </source>
</evidence>
<evidence type="ECO:0000256" key="1">
    <source>
        <dbReference type="SAM" id="MobiDB-lite"/>
    </source>
</evidence>
<proteinExistence type="predicted"/>
<dbReference type="Proteomes" id="UP001218188">
    <property type="component" value="Unassembled WGS sequence"/>
</dbReference>
<comment type="caution">
    <text evidence="3">The sequence shown here is derived from an EMBL/GenBank/DDBJ whole genome shotgun (WGS) entry which is preliminary data.</text>
</comment>
<protein>
    <submittedName>
        <fullName evidence="3">Uncharacterized protein</fullName>
    </submittedName>
</protein>
<keyword evidence="4" id="KW-1185">Reference proteome</keyword>
<dbReference type="AlphaFoldDB" id="A0AAD6X6J1"/>
<evidence type="ECO:0000256" key="2">
    <source>
        <dbReference type="SAM" id="SignalP"/>
    </source>
</evidence>
<keyword evidence="2" id="KW-0732">Signal</keyword>
<organism evidence="3 4">
    <name type="scientific">Mycena alexandri</name>
    <dbReference type="NCBI Taxonomy" id="1745969"/>
    <lineage>
        <taxon>Eukaryota</taxon>
        <taxon>Fungi</taxon>
        <taxon>Dikarya</taxon>
        <taxon>Basidiomycota</taxon>
        <taxon>Agaricomycotina</taxon>
        <taxon>Agaricomycetes</taxon>
        <taxon>Agaricomycetidae</taxon>
        <taxon>Agaricales</taxon>
        <taxon>Marasmiineae</taxon>
        <taxon>Mycenaceae</taxon>
        <taxon>Mycena</taxon>
    </lineage>
</organism>
<gene>
    <name evidence="3" type="ORF">C8F04DRAFT_1177489</name>
</gene>